<dbReference type="AlphaFoldDB" id="A0ABD2ZWD1"/>
<evidence type="ECO:0008006" key="3">
    <source>
        <dbReference type="Google" id="ProtNLM"/>
    </source>
</evidence>
<evidence type="ECO:0000313" key="2">
    <source>
        <dbReference type="Proteomes" id="UP001630127"/>
    </source>
</evidence>
<dbReference type="Proteomes" id="UP001630127">
    <property type="component" value="Unassembled WGS sequence"/>
</dbReference>
<comment type="caution">
    <text evidence="1">The sequence shown here is derived from an EMBL/GenBank/DDBJ whole genome shotgun (WGS) entry which is preliminary data.</text>
</comment>
<accession>A0ABD2ZWD1</accession>
<dbReference type="EMBL" id="JBJUIK010000007">
    <property type="protein sequence ID" value="KAL3523722.1"/>
    <property type="molecule type" value="Genomic_DNA"/>
</dbReference>
<reference evidence="1 2" key="1">
    <citation type="submission" date="2024-11" db="EMBL/GenBank/DDBJ databases">
        <title>A near-complete genome assembly of Cinchona calisaya.</title>
        <authorList>
            <person name="Lian D.C."/>
            <person name="Zhao X.W."/>
            <person name="Wei L."/>
        </authorList>
    </citation>
    <scope>NUCLEOTIDE SEQUENCE [LARGE SCALE GENOMIC DNA]</scope>
    <source>
        <tissue evidence="1">Nenye</tissue>
    </source>
</reference>
<proteinExistence type="predicted"/>
<evidence type="ECO:0000313" key="1">
    <source>
        <dbReference type="EMBL" id="KAL3523722.1"/>
    </source>
</evidence>
<sequence length="161" mass="17930">MQVVLFYIALGRAPNCNARPIECPTDAEYCTGIPRNPNQPVVVPVPNHPPPPPPVAVSVHVPEKPGVPVLPYPRKPFQFVQVPYEVSYYYGDVIKLPSQSGTVGRPAISPPPAPHHNVPIHHFDWSPSPLTPRPSPPPPPCYHRLLLCRDQYQIDAYHPRI</sequence>
<organism evidence="1 2">
    <name type="scientific">Cinchona calisaya</name>
    <dbReference type="NCBI Taxonomy" id="153742"/>
    <lineage>
        <taxon>Eukaryota</taxon>
        <taxon>Viridiplantae</taxon>
        <taxon>Streptophyta</taxon>
        <taxon>Embryophyta</taxon>
        <taxon>Tracheophyta</taxon>
        <taxon>Spermatophyta</taxon>
        <taxon>Magnoliopsida</taxon>
        <taxon>eudicotyledons</taxon>
        <taxon>Gunneridae</taxon>
        <taxon>Pentapetalae</taxon>
        <taxon>asterids</taxon>
        <taxon>lamiids</taxon>
        <taxon>Gentianales</taxon>
        <taxon>Rubiaceae</taxon>
        <taxon>Cinchonoideae</taxon>
        <taxon>Cinchoneae</taxon>
        <taxon>Cinchona</taxon>
    </lineage>
</organism>
<protein>
    <recommendedName>
        <fullName evidence="3">Leucine-rich repeat extensin-like protein 3</fullName>
    </recommendedName>
</protein>
<keyword evidence="2" id="KW-1185">Reference proteome</keyword>
<name>A0ABD2ZWD1_9GENT</name>
<gene>
    <name evidence="1" type="ORF">ACH5RR_016556</name>
</gene>